<feature type="compositionally biased region" description="Polar residues" evidence="1">
    <location>
        <begin position="127"/>
        <end position="148"/>
    </location>
</feature>
<evidence type="ECO:0000256" key="1">
    <source>
        <dbReference type="SAM" id="MobiDB-lite"/>
    </source>
</evidence>
<feature type="compositionally biased region" description="Polar residues" evidence="1">
    <location>
        <begin position="71"/>
        <end position="80"/>
    </location>
</feature>
<feature type="region of interest" description="Disordered" evidence="1">
    <location>
        <begin position="278"/>
        <end position="300"/>
    </location>
</feature>
<comment type="caution">
    <text evidence="2">The sequence shown here is derived from an EMBL/GenBank/DDBJ whole genome shotgun (WGS) entry which is preliminary data.</text>
</comment>
<feature type="compositionally biased region" description="Basic and acidic residues" evidence="1">
    <location>
        <begin position="113"/>
        <end position="125"/>
    </location>
</feature>
<name>A0A5J4U0K6_9EUKA</name>
<evidence type="ECO:0000313" key="2">
    <source>
        <dbReference type="EMBL" id="KAA6363974.1"/>
    </source>
</evidence>
<feature type="non-terminal residue" evidence="2">
    <location>
        <position position="1"/>
    </location>
</feature>
<feature type="compositionally biased region" description="Polar residues" evidence="1">
    <location>
        <begin position="194"/>
        <end position="234"/>
    </location>
</feature>
<organism evidence="2 3">
    <name type="scientific">Streblomastix strix</name>
    <dbReference type="NCBI Taxonomy" id="222440"/>
    <lineage>
        <taxon>Eukaryota</taxon>
        <taxon>Metamonada</taxon>
        <taxon>Preaxostyla</taxon>
        <taxon>Oxymonadida</taxon>
        <taxon>Streblomastigidae</taxon>
        <taxon>Streblomastix</taxon>
    </lineage>
</organism>
<proteinExistence type="predicted"/>
<accession>A0A5J4U0K6</accession>
<sequence>NEIAATVQTATGKTDIDRKTRLVSNSEIQFVHVHKHIRHDLQGEHDASADGHDGAREPTENVTVTSNTSSIQQSNAGVTMSTARDRWSTSGFCRYVINENSRLHRGTGLGTEEADRAVSHRHDQEQAGDNATRMGSGSNQKTDTRNPTDYVFTTTESIITVEPESIRTTESILQPTTSTVDIVQFPTILPPNQFLPTVNPPQTQMSEPRLPSNETVREQQSSGQPSQQMEQDAIQTVERSRQGTTSIRSVQNLLIPPIPAYPQQQTHRIPLLPYITERSQQQRQSQRSIYPPHKKADESEDDEFLDAIIPGMTMPHLPPHMKDIETAQRTWQNRGYDLVRDPSVIKYKNSKWHSKLATQKPFTFRDWREFWSDAGFPLEQINIPHYLSKEYKSQSPHDKSRRNESIRIYEREKQQAIDNGKGLKRPRLDEQLFEAETKKKQNSSSSSSSSSCSSNFVSRSARTWSNASIGCAGGLLCFGGFLRFTKSVVVLARCLASTTCSSDGSSAQKSICDASCSDSPAKSTCAAVIAFGGTSSGVAIVQSGSSGSISKFWRNAFTNVGCGCAATCSGFYSTKFAQFGVQYESLLVGRLL</sequence>
<feature type="region of interest" description="Disordered" evidence="1">
    <location>
        <begin position="106"/>
        <end position="148"/>
    </location>
</feature>
<dbReference type="EMBL" id="SNRW01022226">
    <property type="protein sequence ID" value="KAA6363974.1"/>
    <property type="molecule type" value="Genomic_DNA"/>
</dbReference>
<protein>
    <submittedName>
        <fullName evidence="2">Uncharacterized protein</fullName>
    </submittedName>
</protein>
<feature type="compositionally biased region" description="Low complexity" evidence="1">
    <location>
        <begin position="61"/>
        <end position="70"/>
    </location>
</feature>
<feature type="region of interest" description="Disordered" evidence="1">
    <location>
        <begin position="42"/>
        <end position="80"/>
    </location>
</feature>
<dbReference type="AlphaFoldDB" id="A0A5J4U0K6"/>
<feature type="non-terminal residue" evidence="2">
    <location>
        <position position="592"/>
    </location>
</feature>
<feature type="compositionally biased region" description="Basic and acidic residues" evidence="1">
    <location>
        <begin position="42"/>
        <end position="59"/>
    </location>
</feature>
<feature type="region of interest" description="Disordered" evidence="1">
    <location>
        <begin position="193"/>
        <end position="244"/>
    </location>
</feature>
<dbReference type="Proteomes" id="UP000324800">
    <property type="component" value="Unassembled WGS sequence"/>
</dbReference>
<feature type="compositionally biased region" description="Low complexity" evidence="1">
    <location>
        <begin position="278"/>
        <end position="288"/>
    </location>
</feature>
<gene>
    <name evidence="2" type="ORF">EZS28_040499</name>
</gene>
<evidence type="ECO:0000313" key="3">
    <source>
        <dbReference type="Proteomes" id="UP000324800"/>
    </source>
</evidence>
<feature type="region of interest" description="Disordered" evidence="1">
    <location>
        <begin position="389"/>
        <end position="411"/>
    </location>
</feature>
<reference evidence="2 3" key="1">
    <citation type="submission" date="2019-03" db="EMBL/GenBank/DDBJ databases">
        <title>Single cell metagenomics reveals metabolic interactions within the superorganism composed of flagellate Streblomastix strix and complex community of Bacteroidetes bacteria on its surface.</title>
        <authorList>
            <person name="Treitli S.C."/>
            <person name="Kolisko M."/>
            <person name="Husnik F."/>
            <person name="Keeling P."/>
            <person name="Hampl V."/>
        </authorList>
    </citation>
    <scope>NUCLEOTIDE SEQUENCE [LARGE SCALE GENOMIC DNA]</scope>
    <source>
        <strain evidence="2">ST1C</strain>
    </source>
</reference>